<evidence type="ECO:0000256" key="1">
    <source>
        <dbReference type="ARBA" id="ARBA00023015"/>
    </source>
</evidence>
<keyword evidence="8" id="KW-1185">Reference proteome</keyword>
<reference evidence="7 8" key="1">
    <citation type="submission" date="2023-12" db="EMBL/GenBank/DDBJ databases">
        <title>Amycolatopsis sp. V23-08.</title>
        <authorList>
            <person name="Somphong A."/>
        </authorList>
    </citation>
    <scope>NUCLEOTIDE SEQUENCE [LARGE SCALE GENOMIC DNA]</scope>
    <source>
        <strain evidence="7 8">V23-08</strain>
    </source>
</reference>
<dbReference type="Pfam" id="PF00196">
    <property type="entry name" value="GerE"/>
    <property type="match status" value="1"/>
</dbReference>
<keyword evidence="2" id="KW-0238">DNA-binding</keyword>
<dbReference type="EMBL" id="JAYFSI010000002">
    <property type="protein sequence ID" value="MEA5360342.1"/>
    <property type="molecule type" value="Genomic_DNA"/>
</dbReference>
<dbReference type="InterPro" id="IPR000792">
    <property type="entry name" value="Tscrpt_reg_LuxR_C"/>
</dbReference>
<sequence length="212" mass="22525">MDHDPISRHVLGSALDWEGVTELVTVSENPEAIWQHASGDVDVVVFCTTLDDSALGHVRVCADRGLRVLLVGTGWTKELVDAALAAGVWGCVVKSIKIDAVTSAAVAVGTGHLILSPELDHFYRLRAPGLVGAVTTTRPGAALPPQRLVETLTERELEVLTLLAKGNNTAEVSAVLNISRATVKSHVSHSLTKLGARNRVEAVLMIRAANHL</sequence>
<dbReference type="SMART" id="SM00421">
    <property type="entry name" value="HTH_LUXR"/>
    <property type="match status" value="1"/>
</dbReference>
<dbReference type="CDD" id="cd06170">
    <property type="entry name" value="LuxR_C_like"/>
    <property type="match status" value="1"/>
</dbReference>
<dbReference type="PROSITE" id="PS50043">
    <property type="entry name" value="HTH_LUXR_2"/>
    <property type="match status" value="1"/>
</dbReference>
<dbReference type="InterPro" id="IPR001789">
    <property type="entry name" value="Sig_transdc_resp-reg_receiver"/>
</dbReference>
<dbReference type="RefSeq" id="WP_323326397.1">
    <property type="nucleotide sequence ID" value="NZ_JAYFSI010000002.1"/>
</dbReference>
<protein>
    <submittedName>
        <fullName evidence="7">Response regulator transcription factor</fullName>
    </submittedName>
</protein>
<name>A0ABU5R2B1_9PSEU</name>
<dbReference type="PANTHER" id="PTHR44688">
    <property type="entry name" value="DNA-BINDING TRANSCRIPTIONAL ACTIVATOR DEVR_DOSR"/>
    <property type="match status" value="1"/>
</dbReference>
<feature type="domain" description="HTH luxR-type" evidence="5">
    <location>
        <begin position="145"/>
        <end position="210"/>
    </location>
</feature>
<dbReference type="PROSITE" id="PS00622">
    <property type="entry name" value="HTH_LUXR_1"/>
    <property type="match status" value="1"/>
</dbReference>
<dbReference type="Gene3D" id="3.40.50.2300">
    <property type="match status" value="1"/>
</dbReference>
<evidence type="ECO:0000259" key="6">
    <source>
        <dbReference type="PROSITE" id="PS50110"/>
    </source>
</evidence>
<accession>A0ABU5R2B1</accession>
<keyword evidence="1" id="KW-0805">Transcription regulation</keyword>
<organism evidence="7 8">
    <name type="scientific">Amycolatopsis heterodermiae</name>
    <dbReference type="NCBI Taxonomy" id="3110235"/>
    <lineage>
        <taxon>Bacteria</taxon>
        <taxon>Bacillati</taxon>
        <taxon>Actinomycetota</taxon>
        <taxon>Actinomycetes</taxon>
        <taxon>Pseudonocardiales</taxon>
        <taxon>Pseudonocardiaceae</taxon>
        <taxon>Amycolatopsis</taxon>
    </lineage>
</organism>
<evidence type="ECO:0000256" key="4">
    <source>
        <dbReference type="PROSITE-ProRule" id="PRU00169"/>
    </source>
</evidence>
<evidence type="ECO:0000256" key="2">
    <source>
        <dbReference type="ARBA" id="ARBA00023125"/>
    </source>
</evidence>
<dbReference type="PRINTS" id="PR00038">
    <property type="entry name" value="HTHLUXR"/>
</dbReference>
<evidence type="ECO:0000313" key="8">
    <source>
        <dbReference type="Proteomes" id="UP001304298"/>
    </source>
</evidence>
<dbReference type="PROSITE" id="PS50110">
    <property type="entry name" value="RESPONSE_REGULATORY"/>
    <property type="match status" value="1"/>
</dbReference>
<proteinExistence type="predicted"/>
<keyword evidence="3" id="KW-0804">Transcription</keyword>
<evidence type="ECO:0000256" key="3">
    <source>
        <dbReference type="ARBA" id="ARBA00023163"/>
    </source>
</evidence>
<dbReference type="InterPro" id="IPR016032">
    <property type="entry name" value="Sig_transdc_resp-reg_C-effctor"/>
</dbReference>
<evidence type="ECO:0000313" key="7">
    <source>
        <dbReference type="EMBL" id="MEA5360342.1"/>
    </source>
</evidence>
<dbReference type="PANTHER" id="PTHR44688:SF16">
    <property type="entry name" value="DNA-BINDING TRANSCRIPTIONAL ACTIVATOR DEVR_DOSR"/>
    <property type="match status" value="1"/>
</dbReference>
<dbReference type="Proteomes" id="UP001304298">
    <property type="component" value="Unassembled WGS sequence"/>
</dbReference>
<comment type="caution">
    <text evidence="4">Lacks conserved residue(s) required for the propagation of feature annotation.</text>
</comment>
<comment type="caution">
    <text evidence="7">The sequence shown here is derived from an EMBL/GenBank/DDBJ whole genome shotgun (WGS) entry which is preliminary data.</text>
</comment>
<gene>
    <name evidence="7" type="ORF">VA596_12415</name>
</gene>
<evidence type="ECO:0000259" key="5">
    <source>
        <dbReference type="PROSITE" id="PS50043"/>
    </source>
</evidence>
<feature type="domain" description="Response regulatory" evidence="6">
    <location>
        <begin position="1"/>
        <end position="109"/>
    </location>
</feature>
<dbReference type="SUPFAM" id="SSF46894">
    <property type="entry name" value="C-terminal effector domain of the bipartite response regulators"/>
    <property type="match status" value="1"/>
</dbReference>